<evidence type="ECO:0000259" key="8">
    <source>
        <dbReference type="PROSITE" id="PS51686"/>
    </source>
</evidence>
<organism evidence="9">
    <name type="scientific">Cacopsylla melanoneura</name>
    <dbReference type="NCBI Taxonomy" id="428564"/>
    <lineage>
        <taxon>Eukaryota</taxon>
        <taxon>Metazoa</taxon>
        <taxon>Ecdysozoa</taxon>
        <taxon>Arthropoda</taxon>
        <taxon>Hexapoda</taxon>
        <taxon>Insecta</taxon>
        <taxon>Pterygota</taxon>
        <taxon>Neoptera</taxon>
        <taxon>Paraneoptera</taxon>
        <taxon>Hemiptera</taxon>
        <taxon>Sternorrhyncha</taxon>
        <taxon>Psylloidea</taxon>
        <taxon>Psyllidae</taxon>
        <taxon>Psyllinae</taxon>
        <taxon>Cacopsylla</taxon>
    </lineage>
</organism>
<dbReference type="Gene3D" id="2.30.130.10">
    <property type="entry name" value="PUA domain"/>
    <property type="match status" value="1"/>
</dbReference>
<sequence>MMLNRFHRLARKYFRTIMRYKIVNYFITLITMNFNVNSLPWVSKDSQHKSSVTNLTQDSEGHSSFVEKYANIYNTEQQQFLQYLASTPKFTTVRVNLKNYKPQNLVEIFRDQLIQRYGESSEVYVHPELPDCIVIGPLRKLSQLVVDHSYQIIVDQPCALAVLRGADVFAPGVLAMPVGIPKGSQVSVYGDLAHKCLRGSTVPYTQHKVLVATGVLKMDRYTLFVQSVTQPRGVAVEITSNLSGVPHVDVDPSMGLLQNLPSIAAGHYLDVQPGQKVLDMCSAPGNKLTHVAQLMDDTGILIALDKSKARVSRLNESLQSLGLSSVQTHQFDSTLIHASSEQDIDRMNLQQQSFDRILLDAPCSGFGQRPMFEDEIPRLDLNKKIRSHTFIQRKLLEAAIPLLKPNGILVYCTCSLSIDENEAMIAWLLKRHEEMELIPSLPRLGSHGLFHEDLKPEDRARMQRFGPTLSPNEGPNSDTIGFFLCKLRKNHHSHTTSKHGRQKERKIS</sequence>
<evidence type="ECO:0000256" key="2">
    <source>
        <dbReference type="ARBA" id="ARBA00022603"/>
    </source>
</evidence>
<dbReference type="GO" id="GO:0008173">
    <property type="term" value="F:RNA methyltransferase activity"/>
    <property type="evidence" value="ECO:0007669"/>
    <property type="project" value="InterPro"/>
</dbReference>
<feature type="active site" description="Nucleophile" evidence="6">
    <location>
        <position position="414"/>
    </location>
</feature>
<keyword evidence="7" id="KW-1133">Transmembrane helix</keyword>
<dbReference type="InterPro" id="IPR049560">
    <property type="entry name" value="MeTrfase_RsmB-F_NOP2_cat"/>
</dbReference>
<keyword evidence="3 6" id="KW-0808">Transferase</keyword>
<keyword evidence="4 6" id="KW-0949">S-adenosyl-L-methionine</keyword>
<dbReference type="PANTHER" id="PTHR22807:SF34">
    <property type="entry name" value="TRNA (CYTOSINE(72)-C(5))-METHYLTRANSFERASE NSUN6"/>
    <property type="match status" value="1"/>
</dbReference>
<accession>A0A8D8Q7L6</accession>
<dbReference type="SUPFAM" id="SSF53335">
    <property type="entry name" value="S-adenosyl-L-methionine-dependent methyltransferases"/>
    <property type="match status" value="1"/>
</dbReference>
<feature type="binding site" evidence="6">
    <location>
        <position position="305"/>
    </location>
    <ligand>
        <name>S-adenosyl-L-methionine</name>
        <dbReference type="ChEBI" id="CHEBI:59789"/>
    </ligand>
</feature>
<dbReference type="Gene3D" id="3.40.50.150">
    <property type="entry name" value="Vaccinia Virus protein VP39"/>
    <property type="match status" value="1"/>
</dbReference>
<dbReference type="CDD" id="cd21150">
    <property type="entry name" value="PUA_NSun6-like"/>
    <property type="match status" value="1"/>
</dbReference>
<dbReference type="PROSITE" id="PS51686">
    <property type="entry name" value="SAM_MT_RSMB_NOP"/>
    <property type="match status" value="1"/>
</dbReference>
<dbReference type="Pfam" id="PF01189">
    <property type="entry name" value="Methyltr_RsmB-F"/>
    <property type="match status" value="1"/>
</dbReference>
<dbReference type="PANTHER" id="PTHR22807">
    <property type="entry name" value="NOP2 YEAST -RELATED NOL1/NOP2/FMU SUN DOMAIN-CONTAINING"/>
    <property type="match status" value="1"/>
</dbReference>
<evidence type="ECO:0000256" key="5">
    <source>
        <dbReference type="ARBA" id="ARBA00022884"/>
    </source>
</evidence>
<evidence type="ECO:0000256" key="3">
    <source>
        <dbReference type="ARBA" id="ARBA00022679"/>
    </source>
</evidence>
<comment type="similarity">
    <text evidence="1 6">Belongs to the class I-like SAM-binding methyltransferase superfamily. RsmB/NOP family.</text>
</comment>
<dbReference type="GO" id="GO:0001510">
    <property type="term" value="P:RNA methylation"/>
    <property type="evidence" value="ECO:0007669"/>
    <property type="project" value="InterPro"/>
</dbReference>
<dbReference type="PRINTS" id="PR02008">
    <property type="entry name" value="RCMTFAMILY"/>
</dbReference>
<protein>
    <submittedName>
        <fullName evidence="9">Methyltransferase NSUN6</fullName>
    </submittedName>
</protein>
<feature type="binding site" evidence="6">
    <location>
        <position position="360"/>
    </location>
    <ligand>
        <name>S-adenosyl-L-methionine</name>
        <dbReference type="ChEBI" id="CHEBI:59789"/>
    </ligand>
</feature>
<dbReference type="InterPro" id="IPR018314">
    <property type="entry name" value="RsmB/NOL1/NOP2-like_CS"/>
</dbReference>
<dbReference type="InterPro" id="IPR015947">
    <property type="entry name" value="PUA-like_sf"/>
</dbReference>
<reference evidence="9" key="1">
    <citation type="submission" date="2021-05" db="EMBL/GenBank/DDBJ databases">
        <authorList>
            <person name="Alioto T."/>
            <person name="Alioto T."/>
            <person name="Gomez Garrido J."/>
        </authorList>
    </citation>
    <scope>NUCLEOTIDE SEQUENCE</scope>
</reference>
<feature type="transmembrane region" description="Helical" evidence="7">
    <location>
        <begin position="21"/>
        <end position="42"/>
    </location>
</feature>
<keyword evidence="7" id="KW-0472">Membrane</keyword>
<feature type="domain" description="SAM-dependent MTase RsmB/NOP-type" evidence="8">
    <location>
        <begin position="185"/>
        <end position="490"/>
    </location>
</feature>
<feature type="binding site" evidence="6">
    <location>
        <position position="332"/>
    </location>
    <ligand>
        <name>S-adenosyl-L-methionine</name>
        <dbReference type="ChEBI" id="CHEBI:59789"/>
    </ligand>
</feature>
<feature type="binding site" evidence="6">
    <location>
        <begin position="281"/>
        <end position="287"/>
    </location>
    <ligand>
        <name>S-adenosyl-L-methionine</name>
        <dbReference type="ChEBI" id="CHEBI:59789"/>
    </ligand>
</feature>
<proteinExistence type="inferred from homology"/>
<dbReference type="InterPro" id="IPR036974">
    <property type="entry name" value="PUA_sf"/>
</dbReference>
<evidence type="ECO:0000256" key="7">
    <source>
        <dbReference type="SAM" id="Phobius"/>
    </source>
</evidence>
<name>A0A8D8Q7L6_9HEMI</name>
<keyword evidence="5 6" id="KW-0694">RNA-binding</keyword>
<evidence type="ECO:0000313" key="9">
    <source>
        <dbReference type="EMBL" id="CAG6626661.1"/>
    </source>
</evidence>
<dbReference type="InterPro" id="IPR023267">
    <property type="entry name" value="RCMT"/>
</dbReference>
<dbReference type="PROSITE" id="PS01153">
    <property type="entry name" value="NOL1_NOP2_SUN"/>
    <property type="match status" value="1"/>
</dbReference>
<evidence type="ECO:0000256" key="6">
    <source>
        <dbReference type="PROSITE-ProRule" id="PRU01023"/>
    </source>
</evidence>
<dbReference type="AlphaFoldDB" id="A0A8D8Q7L6"/>
<dbReference type="InterPro" id="IPR029063">
    <property type="entry name" value="SAM-dependent_MTases_sf"/>
</dbReference>
<keyword evidence="2 6" id="KW-0489">Methyltransferase</keyword>
<evidence type="ECO:0000256" key="1">
    <source>
        <dbReference type="ARBA" id="ARBA00007494"/>
    </source>
</evidence>
<dbReference type="EMBL" id="HBUF01063220">
    <property type="protein sequence ID" value="CAG6626661.1"/>
    <property type="molecule type" value="Transcribed_RNA"/>
</dbReference>
<dbReference type="SUPFAM" id="SSF88697">
    <property type="entry name" value="PUA domain-like"/>
    <property type="match status" value="1"/>
</dbReference>
<evidence type="ECO:0000256" key="4">
    <source>
        <dbReference type="ARBA" id="ARBA00022691"/>
    </source>
</evidence>
<dbReference type="PROSITE" id="PS50890">
    <property type="entry name" value="PUA"/>
    <property type="match status" value="1"/>
</dbReference>
<keyword evidence="7" id="KW-0812">Transmembrane</keyword>
<dbReference type="InterPro" id="IPR001678">
    <property type="entry name" value="MeTrfase_RsmB-F_NOP2_dom"/>
</dbReference>
<dbReference type="CDD" id="cd02440">
    <property type="entry name" value="AdoMet_MTases"/>
    <property type="match status" value="1"/>
</dbReference>
<dbReference type="GO" id="GO:0003723">
    <property type="term" value="F:RNA binding"/>
    <property type="evidence" value="ECO:0007669"/>
    <property type="project" value="UniProtKB-UniRule"/>
</dbReference>